<evidence type="ECO:0000259" key="6">
    <source>
        <dbReference type="Pfam" id="PF13208"/>
    </source>
</evidence>
<keyword evidence="2" id="KW-0472">Membrane</keyword>
<evidence type="ECO:0000256" key="2">
    <source>
        <dbReference type="SAM" id="Phobius"/>
    </source>
</evidence>
<dbReference type="Proteomes" id="UP000574761">
    <property type="component" value="Unassembled WGS sequence"/>
</dbReference>
<name>A0A7W6DAQ2_9HYPH</name>
<dbReference type="InterPro" id="IPR036365">
    <property type="entry name" value="PGBD-like_sf"/>
</dbReference>
<evidence type="ECO:0000259" key="4">
    <source>
        <dbReference type="Pfam" id="PF01471"/>
    </source>
</evidence>
<evidence type="ECO:0000313" key="8">
    <source>
        <dbReference type="EMBL" id="MBB3979748.1"/>
    </source>
</evidence>
<evidence type="ECO:0000313" key="9">
    <source>
        <dbReference type="Proteomes" id="UP000574761"/>
    </source>
</evidence>
<dbReference type="Pfam" id="PF15615">
    <property type="entry name" value="TerB_C"/>
    <property type="match status" value="1"/>
</dbReference>
<dbReference type="InterPro" id="IPR025266">
    <property type="entry name" value="TerB_N"/>
</dbReference>
<feature type="domain" description="Co-chaperone DjlA N-terminal" evidence="5">
    <location>
        <begin position="756"/>
        <end position="860"/>
    </location>
</feature>
<feature type="domain" description="Peptidoglycan binding-like" evidence="4">
    <location>
        <begin position="30"/>
        <end position="83"/>
    </location>
</feature>
<reference evidence="8 9" key="1">
    <citation type="submission" date="2020-08" db="EMBL/GenBank/DDBJ databases">
        <title>Genomic Encyclopedia of Type Strains, Phase IV (KMG-IV): sequencing the most valuable type-strain genomes for metagenomic binning, comparative biology and taxonomic classification.</title>
        <authorList>
            <person name="Goeker M."/>
        </authorList>
    </citation>
    <scope>NUCLEOTIDE SEQUENCE [LARGE SCALE GENOMIC DNA]</scope>
    <source>
        <strain evidence="8 9">DSM 100211</strain>
    </source>
</reference>
<dbReference type="Pfam" id="PF01471">
    <property type="entry name" value="PG_binding_1"/>
    <property type="match status" value="1"/>
</dbReference>
<dbReference type="InterPro" id="IPR028932">
    <property type="entry name" value="TerB-C"/>
</dbReference>
<keyword evidence="2" id="KW-1133">Transmembrane helix</keyword>
<dbReference type="Gene3D" id="1.10.3680.10">
    <property type="entry name" value="TerB-like"/>
    <property type="match status" value="1"/>
</dbReference>
<feature type="compositionally biased region" description="Low complexity" evidence="1">
    <location>
        <begin position="129"/>
        <end position="140"/>
    </location>
</feature>
<sequence>MKFRPIVVLVVAAALLSPLTAASVSAAERSVRDIQKALADKGFKPGALDGVWGKRSIAALRAYQTANSLPPTGTADQATIDRLFPTLPAVEDQKPAVAGSASENVTPSQKVPAVETKPLDPVGDSASSTVEPTVEVKPVENSTPSQQPRSARQADSVPSTTERSGGDAIAPRSSAAPSDGKNEFWNLALVGLAVGGAMVLWRRRKRRRQAASANGMPTAPDSDAAAELIWDRDAFQVLTEQSTTARAASPSLDRAASMEAHNRNVTDWIKANASKAKSLSDGENDDLTDITERGQKTGVTQPPIPAQTGTLLNFHRARAAEPKPASPPLRTDFSAARMAGAEWISPGKSVTVASVAISGGMFYLGGFLGKQGRLNENENCLINPALTVGRGRDPAGVSMGYWPSYGGMSPDARRSYLEWLAGSRSNPDDYIGYVFLYFYGLERRLLLDVDGSNAASVLAEVRRLLDVYGHNGSFNRYATELLTAVELRSGEPSAQFLAGVEPNGYEVPAAVKIALGIRVRDERPIEADLMLRFALTHPETSVRTPAKRVPALLRELYLLEFAKLYPAGYRPRAGRTKKLKKQYQACSGSFNLEIKVLGGDIPDITDREEPIRIARRVFNDCMEQLDDYSRALGRLPGLQPNLLAISKLPEALRLTAAANLPGDPLAAIRSLADEAAETRIDRLAEQVGLEMAANPGKAKLRDLSQALSGFGIGATFDPAFAVKSSAGDERAILFPISQPLPAEATDAYRTQQLSTMLGMVVGHADGDFHELERKALLDRIAAAADLSGDDKRRLEAEIRLNERYPARLDDWLKRLKDVPERARDAVAAELVALASADGDLHADEVRKLEAIFKRMGIDQKSLYERLHAGNSATRTAGHPSMPSAPSPKTATSLSPTRIDLSRLQNIRSETRVTSNVLADIFVDEDEEGAAMLAETPVEAPQSDLFEGLEQRYGAFLSEILQRSSWSKDDFEHLARDASLMPGAAKEAINDWALDRFDELMIEGDDELDINSHLLPAPPTSPAAIKKGMPA</sequence>
<keyword evidence="3" id="KW-0732">Signal</keyword>
<dbReference type="CDD" id="cd07176">
    <property type="entry name" value="terB"/>
    <property type="match status" value="1"/>
</dbReference>
<dbReference type="Pfam" id="PF05099">
    <property type="entry name" value="TerB"/>
    <property type="match status" value="1"/>
</dbReference>
<feature type="region of interest" description="Disordered" evidence="1">
    <location>
        <begin position="872"/>
        <end position="894"/>
    </location>
</feature>
<feature type="chain" id="PRO_5030634737" evidence="3">
    <location>
        <begin position="27"/>
        <end position="1030"/>
    </location>
</feature>
<dbReference type="Gene3D" id="1.10.101.10">
    <property type="entry name" value="PGBD-like superfamily/PGBD"/>
    <property type="match status" value="1"/>
</dbReference>
<feature type="compositionally biased region" description="Polar residues" evidence="1">
    <location>
        <begin position="141"/>
        <end position="150"/>
    </location>
</feature>
<feature type="domain" description="TerB N-terminal" evidence="6">
    <location>
        <begin position="346"/>
        <end position="546"/>
    </location>
</feature>
<keyword evidence="9" id="KW-1185">Reference proteome</keyword>
<keyword evidence="8" id="KW-0378">Hydrolase</keyword>
<proteinExistence type="predicted"/>
<dbReference type="SUPFAM" id="SSF47090">
    <property type="entry name" value="PGBD-like"/>
    <property type="match status" value="1"/>
</dbReference>
<dbReference type="RefSeq" id="WP_183807955.1">
    <property type="nucleotide sequence ID" value="NZ_JACIEE010000013.1"/>
</dbReference>
<feature type="region of interest" description="Disordered" evidence="1">
    <location>
        <begin position="94"/>
        <end position="180"/>
    </location>
</feature>
<dbReference type="GO" id="GO:0016787">
    <property type="term" value="F:hydrolase activity"/>
    <property type="evidence" value="ECO:0007669"/>
    <property type="project" value="UniProtKB-KW"/>
</dbReference>
<evidence type="ECO:0000256" key="1">
    <source>
        <dbReference type="SAM" id="MobiDB-lite"/>
    </source>
</evidence>
<gene>
    <name evidence="8" type="ORF">GGQ64_004993</name>
</gene>
<dbReference type="InterPro" id="IPR007791">
    <property type="entry name" value="DjlA_N"/>
</dbReference>
<dbReference type="InterPro" id="IPR036366">
    <property type="entry name" value="PGBDSf"/>
</dbReference>
<accession>A0A7W6DAQ2</accession>
<comment type="caution">
    <text evidence="8">The sequence shown here is derived from an EMBL/GenBank/DDBJ whole genome shotgun (WGS) entry which is preliminary data.</text>
</comment>
<dbReference type="EMBL" id="JACIEE010000013">
    <property type="protein sequence ID" value="MBB3979748.1"/>
    <property type="molecule type" value="Genomic_DNA"/>
</dbReference>
<evidence type="ECO:0000256" key="3">
    <source>
        <dbReference type="SAM" id="SignalP"/>
    </source>
</evidence>
<dbReference type="AlphaFoldDB" id="A0A7W6DAQ2"/>
<dbReference type="InterPro" id="IPR029024">
    <property type="entry name" value="TerB-like"/>
</dbReference>
<feature type="signal peptide" evidence="3">
    <location>
        <begin position="1"/>
        <end position="26"/>
    </location>
</feature>
<feature type="domain" description="TerB-C" evidence="7">
    <location>
        <begin position="896"/>
        <end position="1015"/>
    </location>
</feature>
<dbReference type="SUPFAM" id="SSF158682">
    <property type="entry name" value="TerB-like"/>
    <property type="match status" value="1"/>
</dbReference>
<organism evidence="8 9">
    <name type="scientific">Mycoplana azooxidifex</name>
    <dbReference type="NCBI Taxonomy" id="1636188"/>
    <lineage>
        <taxon>Bacteria</taxon>
        <taxon>Pseudomonadati</taxon>
        <taxon>Pseudomonadota</taxon>
        <taxon>Alphaproteobacteria</taxon>
        <taxon>Hyphomicrobiales</taxon>
        <taxon>Rhizobiaceae</taxon>
        <taxon>Mycoplana</taxon>
    </lineage>
</organism>
<feature type="transmembrane region" description="Helical" evidence="2">
    <location>
        <begin position="184"/>
        <end position="201"/>
    </location>
</feature>
<dbReference type="Pfam" id="PF13208">
    <property type="entry name" value="TerB_N"/>
    <property type="match status" value="1"/>
</dbReference>
<keyword evidence="2" id="KW-0812">Transmembrane</keyword>
<dbReference type="InterPro" id="IPR002477">
    <property type="entry name" value="Peptidoglycan-bd-like"/>
</dbReference>
<protein>
    <submittedName>
        <fullName evidence="8">Peptidoglycan hydrolase-like protein with peptidoglycan-binding domain/tellurite resistance protein</fullName>
    </submittedName>
</protein>
<evidence type="ECO:0000259" key="7">
    <source>
        <dbReference type="Pfam" id="PF15615"/>
    </source>
</evidence>
<evidence type="ECO:0000259" key="5">
    <source>
        <dbReference type="Pfam" id="PF05099"/>
    </source>
</evidence>